<evidence type="ECO:0000256" key="1">
    <source>
        <dbReference type="ARBA" id="ARBA00022729"/>
    </source>
</evidence>
<keyword evidence="4" id="KW-1185">Reference proteome</keyword>
<name>A0ABY4YWT8_9MICO</name>
<dbReference type="NCBIfam" id="NF037995">
    <property type="entry name" value="TRAP_S1"/>
    <property type="match status" value="1"/>
</dbReference>
<dbReference type="PANTHER" id="PTHR33376:SF2">
    <property type="entry name" value="DICARBOXYLATE-BINDING PERIPLASMIC PROTEIN"/>
    <property type="match status" value="1"/>
</dbReference>
<dbReference type="Pfam" id="PF03480">
    <property type="entry name" value="DctP"/>
    <property type="match status" value="1"/>
</dbReference>
<dbReference type="Gene3D" id="3.40.190.170">
    <property type="entry name" value="Bacterial extracellular solute-binding protein, family 7"/>
    <property type="match status" value="1"/>
</dbReference>
<reference evidence="3" key="1">
    <citation type="submission" date="2022-06" db="EMBL/GenBank/DDBJ databases">
        <title>Ornithinimicrobium HY1793.</title>
        <authorList>
            <person name="Huang Y."/>
        </authorList>
    </citation>
    <scope>NUCLEOTIDE SEQUENCE</scope>
    <source>
        <strain evidence="3">HY1793</strain>
    </source>
</reference>
<dbReference type="PIRSF" id="PIRSF006470">
    <property type="entry name" value="DctB"/>
    <property type="match status" value="1"/>
</dbReference>
<accession>A0ABY4YWT8</accession>
<feature type="chain" id="PRO_5046093387" evidence="2">
    <location>
        <begin position="22"/>
        <end position="338"/>
    </location>
</feature>
<dbReference type="InterPro" id="IPR018389">
    <property type="entry name" value="DctP_fam"/>
</dbReference>
<evidence type="ECO:0000313" key="3">
    <source>
        <dbReference type="EMBL" id="USQ81194.1"/>
    </source>
</evidence>
<dbReference type="InterPro" id="IPR038404">
    <property type="entry name" value="TRAP_DctP_sf"/>
</dbReference>
<dbReference type="CDD" id="cd13671">
    <property type="entry name" value="PBP2_TRAP_SBP_like_3"/>
    <property type="match status" value="1"/>
</dbReference>
<evidence type="ECO:0000313" key="4">
    <source>
        <dbReference type="Proteomes" id="UP001056455"/>
    </source>
</evidence>
<dbReference type="PANTHER" id="PTHR33376">
    <property type="match status" value="1"/>
</dbReference>
<keyword evidence="1 2" id="KW-0732">Signal</keyword>
<dbReference type="NCBIfam" id="TIGR00787">
    <property type="entry name" value="dctP"/>
    <property type="match status" value="1"/>
</dbReference>
<evidence type="ECO:0000256" key="2">
    <source>
        <dbReference type="SAM" id="SignalP"/>
    </source>
</evidence>
<gene>
    <name evidence="3" type="ORF">NF556_05990</name>
</gene>
<dbReference type="InterPro" id="IPR004682">
    <property type="entry name" value="TRAP_DctP"/>
</dbReference>
<dbReference type="RefSeq" id="WP_252594578.1">
    <property type="nucleotide sequence ID" value="NZ_CP099489.1"/>
</dbReference>
<dbReference type="PROSITE" id="PS51257">
    <property type="entry name" value="PROKAR_LIPOPROTEIN"/>
    <property type="match status" value="1"/>
</dbReference>
<dbReference type="Proteomes" id="UP001056455">
    <property type="component" value="Chromosome"/>
</dbReference>
<dbReference type="EMBL" id="CP099489">
    <property type="protein sequence ID" value="USQ81194.1"/>
    <property type="molecule type" value="Genomic_DNA"/>
</dbReference>
<organism evidence="3 4">
    <name type="scientific">Ornithinimicrobium faecis</name>
    <dbReference type="NCBI Taxonomy" id="2934158"/>
    <lineage>
        <taxon>Bacteria</taxon>
        <taxon>Bacillati</taxon>
        <taxon>Actinomycetota</taxon>
        <taxon>Actinomycetes</taxon>
        <taxon>Micrococcales</taxon>
        <taxon>Ornithinimicrobiaceae</taxon>
        <taxon>Ornithinimicrobium</taxon>
    </lineage>
</organism>
<sequence>MRTTSRLALTGIATVAALTLAACGGSSEGSESGDGKTMKLALNQNEEHPSFIALEAFGEELSEATDGRWDIEVHPNATLGAQDETIQLVSDGGVDLSIVSAPQLENLNDDFVVFSLPTVFDSVESQMSVINDQEVLGDVYSSLEESSNFSVIGGLTQGARSFYVEDGPIETPADMAGKKIRVQESPVFIAMIEALGASPTPMAYGEVYTGLQSGVIDGAENNEVSYFTQKHFEVAPFWSYSNHLVGADFLIANTGTLDSMSEEDRAAFDEAWQNAADNHTELWSEATESAIADAEAGGATFSEVDAASFTEALSPLIDQFVTTDSQKALLEAIKGATE</sequence>
<proteinExistence type="predicted"/>
<protein>
    <submittedName>
        <fullName evidence="3">TRAP transporter substrate-binding protein</fullName>
    </submittedName>
</protein>
<feature type="signal peptide" evidence="2">
    <location>
        <begin position="1"/>
        <end position="21"/>
    </location>
</feature>